<dbReference type="GO" id="GO:0015986">
    <property type="term" value="P:proton motive force-driven ATP synthesis"/>
    <property type="evidence" value="ECO:0007669"/>
    <property type="project" value="InterPro"/>
</dbReference>
<dbReference type="InterPro" id="IPR050059">
    <property type="entry name" value="ATP_synthase_B_chain"/>
</dbReference>
<comment type="function">
    <text evidence="10">F(1)F(0) ATP synthase produces ATP from ADP in the presence of a proton or sodium gradient. F-type ATPases consist of two structural domains, F(1) containing the extramembraneous catalytic core and F(0) containing the membrane proton channel, linked together by a central stalk and a peripheral stalk. During catalysis, ATP synthesis in the catalytic domain of F(1) is coupled via a rotary mechanism of the central stalk subunits to proton translocation.</text>
</comment>
<keyword evidence="7 11" id="KW-1133">Transmembrane helix</keyword>
<evidence type="ECO:0000256" key="5">
    <source>
        <dbReference type="ARBA" id="ARBA00022692"/>
    </source>
</evidence>
<dbReference type="GO" id="GO:0046961">
    <property type="term" value="F:proton-transporting ATPase activity, rotational mechanism"/>
    <property type="evidence" value="ECO:0007669"/>
    <property type="project" value="TreeGrafter"/>
</dbReference>
<feature type="transmembrane region" description="Helical" evidence="11">
    <location>
        <begin position="6"/>
        <end position="28"/>
    </location>
</feature>
<comment type="subcellular location">
    <subcellularLocation>
        <location evidence="1">Membrane</location>
        <topology evidence="1">Single-pass membrane protein</topology>
    </subcellularLocation>
</comment>
<evidence type="ECO:0000256" key="2">
    <source>
        <dbReference type="ARBA" id="ARBA00005513"/>
    </source>
</evidence>
<dbReference type="PANTHER" id="PTHR33445:SF2">
    <property type="entry name" value="ATP SYNTHASE SUBUNIT B', CHLOROPLASTIC"/>
    <property type="match status" value="1"/>
</dbReference>
<keyword evidence="8" id="KW-0406">Ion transport</keyword>
<comment type="similarity">
    <text evidence="2">Belongs to the ATPase B chain family.</text>
</comment>
<keyword evidence="4" id="KW-0138">CF(0)</keyword>
<evidence type="ECO:0000256" key="9">
    <source>
        <dbReference type="ARBA" id="ARBA00023136"/>
    </source>
</evidence>
<reference evidence="12" key="1">
    <citation type="submission" date="2016-10" db="EMBL/GenBank/DDBJ databases">
        <authorList>
            <person name="de Groot N.N."/>
        </authorList>
    </citation>
    <scope>NUCLEOTIDE SEQUENCE</scope>
</reference>
<keyword evidence="12" id="KW-0378">Hydrolase</keyword>
<evidence type="ECO:0000256" key="10">
    <source>
        <dbReference type="ARBA" id="ARBA00025198"/>
    </source>
</evidence>
<dbReference type="CDD" id="cd06503">
    <property type="entry name" value="ATP-synt_Fo_b"/>
    <property type="match status" value="1"/>
</dbReference>
<sequence>MLDLNPGLMLFVLVIFFSLLFLLNQMLYKPLLKFMDDRDNSIANDLKNAKEMSGNSEELNAKADAIISKAKTEANAVREKAVSTAKALAESKIESKTKELDTKYQSFLDELSKDRAELEKSLSASLPLFKESLKSKMSNL</sequence>
<protein>
    <submittedName>
        <fullName evidence="12">ATP synthase F0 sector subunit b</fullName>
        <ecNumber evidence="12">3.6.3.14</ecNumber>
    </submittedName>
</protein>
<keyword evidence="6" id="KW-0375">Hydrogen ion transport</keyword>
<keyword evidence="3" id="KW-0813">Transport</keyword>
<organism evidence="12">
    <name type="scientific">hydrothermal vent metagenome</name>
    <dbReference type="NCBI Taxonomy" id="652676"/>
    <lineage>
        <taxon>unclassified sequences</taxon>
        <taxon>metagenomes</taxon>
        <taxon>ecological metagenomes</taxon>
    </lineage>
</organism>
<evidence type="ECO:0000256" key="11">
    <source>
        <dbReference type="SAM" id="Phobius"/>
    </source>
</evidence>
<dbReference type="InterPro" id="IPR002146">
    <property type="entry name" value="ATP_synth_b/b'su_bac/chlpt"/>
</dbReference>
<keyword evidence="5 11" id="KW-0812">Transmembrane</keyword>
<dbReference type="AlphaFoldDB" id="A0A1W1C0D2"/>
<dbReference type="Pfam" id="PF00430">
    <property type="entry name" value="ATP-synt_B"/>
    <property type="match status" value="1"/>
</dbReference>
<evidence type="ECO:0000256" key="7">
    <source>
        <dbReference type="ARBA" id="ARBA00022989"/>
    </source>
</evidence>
<dbReference type="GO" id="GO:0016787">
    <property type="term" value="F:hydrolase activity"/>
    <property type="evidence" value="ECO:0007669"/>
    <property type="project" value="UniProtKB-KW"/>
</dbReference>
<dbReference type="PANTHER" id="PTHR33445">
    <property type="entry name" value="ATP SYNTHASE SUBUNIT B', CHLOROPLASTIC"/>
    <property type="match status" value="1"/>
</dbReference>
<dbReference type="NCBIfam" id="NF006293">
    <property type="entry name" value="PRK08476.1"/>
    <property type="match status" value="1"/>
</dbReference>
<evidence type="ECO:0000256" key="3">
    <source>
        <dbReference type="ARBA" id="ARBA00022448"/>
    </source>
</evidence>
<dbReference type="EC" id="3.6.3.14" evidence="12"/>
<evidence type="ECO:0000256" key="4">
    <source>
        <dbReference type="ARBA" id="ARBA00022547"/>
    </source>
</evidence>
<evidence type="ECO:0000313" key="12">
    <source>
        <dbReference type="EMBL" id="SFV59204.1"/>
    </source>
</evidence>
<accession>A0A1W1C0D2</accession>
<proteinExistence type="inferred from homology"/>
<name>A0A1W1C0D2_9ZZZZ</name>
<dbReference type="GO" id="GO:0045259">
    <property type="term" value="C:proton-transporting ATP synthase complex"/>
    <property type="evidence" value="ECO:0007669"/>
    <property type="project" value="UniProtKB-KW"/>
</dbReference>
<keyword evidence="9 11" id="KW-0472">Membrane</keyword>
<dbReference type="EMBL" id="FPHE01000089">
    <property type="protein sequence ID" value="SFV59204.1"/>
    <property type="molecule type" value="Genomic_DNA"/>
</dbReference>
<gene>
    <name evidence="12" type="ORF">MNB_SV-12-1863</name>
</gene>
<dbReference type="HAMAP" id="MF_01398">
    <property type="entry name" value="ATP_synth_b_bprime"/>
    <property type="match status" value="1"/>
</dbReference>
<dbReference type="Gene3D" id="6.10.250.1580">
    <property type="match status" value="1"/>
</dbReference>
<evidence type="ECO:0000256" key="6">
    <source>
        <dbReference type="ARBA" id="ARBA00022781"/>
    </source>
</evidence>
<evidence type="ECO:0000256" key="8">
    <source>
        <dbReference type="ARBA" id="ARBA00023065"/>
    </source>
</evidence>
<evidence type="ECO:0000256" key="1">
    <source>
        <dbReference type="ARBA" id="ARBA00004167"/>
    </source>
</evidence>